<evidence type="ECO:0000313" key="2">
    <source>
        <dbReference type="Proteomes" id="UP000249769"/>
    </source>
</evidence>
<proteinExistence type="predicted"/>
<reference evidence="1 2" key="1">
    <citation type="submission" date="2017-08" db="EMBL/GenBank/DDBJ databases">
        <title>Infants hospitalized years apart are colonized by the same room-sourced microbial strains.</title>
        <authorList>
            <person name="Brooks B."/>
            <person name="Olm M.R."/>
            <person name="Firek B.A."/>
            <person name="Baker R."/>
            <person name="Thomas B.C."/>
            <person name="Morowitz M.J."/>
            <person name="Banfield J.F."/>
        </authorList>
    </citation>
    <scope>NUCLEOTIDE SEQUENCE [LARGE SCALE GENOMIC DNA]</scope>
    <source>
        <strain evidence="1">S2_009_000_R2_73</strain>
    </source>
</reference>
<evidence type="ECO:0000313" key="1">
    <source>
        <dbReference type="EMBL" id="PZP54357.1"/>
    </source>
</evidence>
<gene>
    <name evidence="1" type="ORF">DI595_00215</name>
</gene>
<name>A0A2W5FKQ2_9HYPH</name>
<dbReference type="Proteomes" id="UP000249769">
    <property type="component" value="Unassembled WGS sequence"/>
</dbReference>
<accession>A0A2W5FKQ2</accession>
<protein>
    <submittedName>
        <fullName evidence="1">Uncharacterized protein</fullName>
    </submittedName>
</protein>
<dbReference type="EMBL" id="QFOL01000001">
    <property type="protein sequence ID" value="PZP54357.1"/>
    <property type="molecule type" value="Genomic_DNA"/>
</dbReference>
<comment type="caution">
    <text evidence="1">The sequence shown here is derived from an EMBL/GenBank/DDBJ whole genome shotgun (WGS) entry which is preliminary data.</text>
</comment>
<organism evidence="1 2">
    <name type="scientific">Agrobacterium fabrum</name>
    <dbReference type="NCBI Taxonomy" id="1176649"/>
    <lineage>
        <taxon>Bacteria</taxon>
        <taxon>Pseudomonadati</taxon>
        <taxon>Pseudomonadota</taxon>
        <taxon>Alphaproteobacteria</taxon>
        <taxon>Hyphomicrobiales</taxon>
        <taxon>Rhizobiaceae</taxon>
        <taxon>Rhizobium/Agrobacterium group</taxon>
        <taxon>Agrobacterium</taxon>
        <taxon>Agrobacterium tumefaciens complex</taxon>
    </lineage>
</organism>
<sequence>MMPRTFEPDQLLTALIDAFLKDGHFVHAKGGKMFVLVVTEEGDESRSSEFCLTDIAAHAAGRMSK</sequence>
<dbReference type="AlphaFoldDB" id="A0A2W5FKQ2"/>